<dbReference type="AlphaFoldDB" id="A0A5J4KLH7"/>
<organism evidence="9 10">
    <name type="scientific">Dictyobacter vulcani</name>
    <dbReference type="NCBI Taxonomy" id="2607529"/>
    <lineage>
        <taxon>Bacteria</taxon>
        <taxon>Bacillati</taxon>
        <taxon>Chloroflexota</taxon>
        <taxon>Ktedonobacteria</taxon>
        <taxon>Ktedonobacterales</taxon>
        <taxon>Dictyobacteraceae</taxon>
        <taxon>Dictyobacter</taxon>
    </lineage>
</organism>
<feature type="transmembrane region" description="Helical" evidence="7">
    <location>
        <begin position="422"/>
        <end position="446"/>
    </location>
</feature>
<evidence type="ECO:0000256" key="3">
    <source>
        <dbReference type="ARBA" id="ARBA00022692"/>
    </source>
</evidence>
<feature type="transmembrane region" description="Helical" evidence="7">
    <location>
        <begin position="498"/>
        <end position="516"/>
    </location>
</feature>
<feature type="domain" description="NADH:quinone oxidoreductase/Mrp antiporter transmembrane" evidence="8">
    <location>
        <begin position="371"/>
        <end position="467"/>
    </location>
</feature>
<feature type="transmembrane region" description="Helical" evidence="7">
    <location>
        <begin position="452"/>
        <end position="473"/>
    </location>
</feature>
<feature type="transmembrane region" description="Helical" evidence="7">
    <location>
        <begin position="187"/>
        <end position="208"/>
    </location>
</feature>
<dbReference type="PANTHER" id="PTHR43507:SF1">
    <property type="entry name" value="NADH-UBIQUINONE OXIDOREDUCTASE CHAIN 4"/>
    <property type="match status" value="1"/>
</dbReference>
<evidence type="ECO:0000256" key="6">
    <source>
        <dbReference type="RuleBase" id="RU000320"/>
    </source>
</evidence>
<comment type="subcellular location">
    <subcellularLocation>
        <location evidence="1">Endomembrane system</location>
        <topology evidence="1">Multi-pass membrane protein</topology>
    </subcellularLocation>
    <subcellularLocation>
        <location evidence="6">Membrane</location>
        <topology evidence="6">Multi-pass membrane protein</topology>
    </subcellularLocation>
</comment>
<dbReference type="GO" id="GO:0015990">
    <property type="term" value="P:electron transport coupled proton transport"/>
    <property type="evidence" value="ECO:0007669"/>
    <property type="project" value="TreeGrafter"/>
</dbReference>
<dbReference type="EMBL" id="BKZW01000001">
    <property type="protein sequence ID" value="GER87019.1"/>
    <property type="molecule type" value="Genomic_DNA"/>
</dbReference>
<evidence type="ECO:0000256" key="5">
    <source>
        <dbReference type="ARBA" id="ARBA00023136"/>
    </source>
</evidence>
<feature type="transmembrane region" description="Helical" evidence="7">
    <location>
        <begin position="99"/>
        <end position="120"/>
    </location>
</feature>
<comment type="caution">
    <text evidence="9">The sequence shown here is derived from an EMBL/GenBank/DDBJ whole genome shotgun (WGS) entry which is preliminary data.</text>
</comment>
<dbReference type="GO" id="GO:0003954">
    <property type="term" value="F:NADH dehydrogenase activity"/>
    <property type="evidence" value="ECO:0007669"/>
    <property type="project" value="TreeGrafter"/>
</dbReference>
<feature type="transmembrane region" description="Helical" evidence="7">
    <location>
        <begin position="6"/>
        <end position="25"/>
    </location>
</feature>
<evidence type="ECO:0000256" key="7">
    <source>
        <dbReference type="SAM" id="Phobius"/>
    </source>
</evidence>
<sequence length="538" mass="59008">MSIFTYDLTWILLLPVLGALAIYVVPKKWSEWSKWVALAFSAATFVLSLYIFFRILNVHGITGFGDLNNLADQVKLPWINFNAGSVHFTVQYFLGVDGLSLPMVVLNALLTMLAVIGGWNKKRFKDYLALILLLEAGVMGVFMALDIFFFFLMWEVELAPMFILIGVWGSDAIKHGVPGRIYSAWKFLLYTFFGSVFMLAGFILLYFTMGSSDMQYLSHHLIGGTTTILGIGISLQLLTFLLVFMAFAVKIPMFPFHTWLPDAHTDAPTEVSVLLAGVLLKMGAYGLIRFCFTLFPGGLGQFAGWLAVIAVINILYGAAICLVQKDMKKLIAYSSVSHMGIILLGVAAAAGAGNGMFQGALAGGDQAFRQVALTGATLQMFSHGIITGMLFFCVGVVYDLAHTREIAVFGGIAKRMPMLGTLFTFAAMASLGLPGLAGFVAEYMVFTSSFRVWTIPTILAVFTMILTAGYLLWMIKRVFFGPFNQKWDWMPDVSRRELIPLLALAGLVVFVGVYPAPLIDMISSSITPIIHTAVTAMK</sequence>
<accession>A0A5J4KLH7</accession>
<dbReference type="PRINTS" id="PR01437">
    <property type="entry name" value="NUOXDRDTASE4"/>
</dbReference>
<dbReference type="InterPro" id="IPR010227">
    <property type="entry name" value="NADH_Q_OxRdtase_chainM/4"/>
</dbReference>
<feature type="transmembrane region" description="Helical" evidence="7">
    <location>
        <begin position="380"/>
        <end position="401"/>
    </location>
</feature>
<protein>
    <submittedName>
        <fullName evidence="9">NADH-quinone oxidoreductase subunit M</fullName>
    </submittedName>
</protein>
<dbReference type="RefSeq" id="WP_151755060.1">
    <property type="nucleotide sequence ID" value="NZ_BKZW01000001.1"/>
</dbReference>
<gene>
    <name evidence="9" type="ORF">KDW_11810</name>
</gene>
<dbReference type="InterPro" id="IPR001750">
    <property type="entry name" value="ND/Mrp_TM"/>
</dbReference>
<dbReference type="NCBIfam" id="TIGR01972">
    <property type="entry name" value="NDH_I_M"/>
    <property type="match status" value="1"/>
</dbReference>
<evidence type="ECO:0000259" key="8">
    <source>
        <dbReference type="Pfam" id="PF00361"/>
    </source>
</evidence>
<proteinExistence type="inferred from homology"/>
<dbReference type="GO" id="GO:0042773">
    <property type="term" value="P:ATP synthesis coupled electron transport"/>
    <property type="evidence" value="ECO:0007669"/>
    <property type="project" value="InterPro"/>
</dbReference>
<dbReference type="GO" id="GO:0012505">
    <property type="term" value="C:endomembrane system"/>
    <property type="evidence" value="ECO:0007669"/>
    <property type="project" value="UniProtKB-SubCell"/>
</dbReference>
<dbReference type="PANTHER" id="PTHR43507">
    <property type="entry name" value="NADH-UBIQUINONE OXIDOREDUCTASE CHAIN 4"/>
    <property type="match status" value="1"/>
</dbReference>
<name>A0A5J4KLH7_9CHLR</name>
<feature type="transmembrane region" description="Helical" evidence="7">
    <location>
        <begin position="271"/>
        <end position="296"/>
    </location>
</feature>
<feature type="transmembrane region" description="Helical" evidence="7">
    <location>
        <begin position="228"/>
        <end position="251"/>
    </location>
</feature>
<feature type="transmembrane region" description="Helical" evidence="7">
    <location>
        <begin position="37"/>
        <end position="56"/>
    </location>
</feature>
<dbReference type="GO" id="GO:0048039">
    <property type="term" value="F:ubiquinone binding"/>
    <property type="evidence" value="ECO:0007669"/>
    <property type="project" value="TreeGrafter"/>
</dbReference>
<reference evidence="9 10" key="1">
    <citation type="submission" date="2019-10" db="EMBL/GenBank/DDBJ databases">
        <title>Dictyobacter vulcani sp. nov., within the class Ktedonobacteria, isolated from soil of volcanic Mt. Zao.</title>
        <authorList>
            <person name="Zheng Y."/>
            <person name="Wang C.M."/>
            <person name="Sakai Y."/>
            <person name="Abe K."/>
            <person name="Yokota A."/>
            <person name="Yabe S."/>
        </authorList>
    </citation>
    <scope>NUCLEOTIDE SEQUENCE [LARGE SCALE GENOMIC DNA]</scope>
    <source>
        <strain evidence="9 10">W12</strain>
    </source>
</reference>
<evidence type="ECO:0000313" key="9">
    <source>
        <dbReference type="EMBL" id="GER87019.1"/>
    </source>
</evidence>
<evidence type="ECO:0000313" key="10">
    <source>
        <dbReference type="Proteomes" id="UP000326912"/>
    </source>
</evidence>
<keyword evidence="4 7" id="KW-1133">Transmembrane helix</keyword>
<dbReference type="InterPro" id="IPR003918">
    <property type="entry name" value="NADH_UbQ_OxRdtase"/>
</dbReference>
<dbReference type="GO" id="GO:0016020">
    <property type="term" value="C:membrane"/>
    <property type="evidence" value="ECO:0007669"/>
    <property type="project" value="UniProtKB-SubCell"/>
</dbReference>
<keyword evidence="10" id="KW-1185">Reference proteome</keyword>
<feature type="transmembrane region" description="Helical" evidence="7">
    <location>
        <begin position="127"/>
        <end position="152"/>
    </location>
</feature>
<feature type="domain" description="NADH:quinone oxidoreductase/Mrp antiporter transmembrane" evidence="8">
    <location>
        <begin position="144"/>
        <end position="350"/>
    </location>
</feature>
<keyword evidence="5 7" id="KW-0472">Membrane</keyword>
<feature type="transmembrane region" description="Helical" evidence="7">
    <location>
        <begin position="158"/>
        <end position="175"/>
    </location>
</feature>
<dbReference type="GO" id="GO:0008137">
    <property type="term" value="F:NADH dehydrogenase (ubiquinone) activity"/>
    <property type="evidence" value="ECO:0007669"/>
    <property type="project" value="InterPro"/>
</dbReference>
<evidence type="ECO:0000256" key="2">
    <source>
        <dbReference type="ARBA" id="ARBA00009025"/>
    </source>
</evidence>
<evidence type="ECO:0000256" key="1">
    <source>
        <dbReference type="ARBA" id="ARBA00004127"/>
    </source>
</evidence>
<evidence type="ECO:0000256" key="4">
    <source>
        <dbReference type="ARBA" id="ARBA00022989"/>
    </source>
</evidence>
<comment type="similarity">
    <text evidence="2">Belongs to the complex I subunit 4 family.</text>
</comment>
<dbReference type="Proteomes" id="UP000326912">
    <property type="component" value="Unassembled WGS sequence"/>
</dbReference>
<feature type="transmembrane region" description="Helical" evidence="7">
    <location>
        <begin position="330"/>
        <end position="352"/>
    </location>
</feature>
<keyword evidence="3 6" id="KW-0812">Transmembrane</keyword>
<feature type="transmembrane region" description="Helical" evidence="7">
    <location>
        <begin position="302"/>
        <end position="323"/>
    </location>
</feature>
<dbReference type="Pfam" id="PF00361">
    <property type="entry name" value="Proton_antipo_M"/>
    <property type="match status" value="2"/>
</dbReference>